<gene>
    <name evidence="1" type="ORF">PTT_14417</name>
</gene>
<evidence type="ECO:0000313" key="1">
    <source>
        <dbReference type="EMBL" id="EFQ89355.1"/>
    </source>
</evidence>
<dbReference type="EMBL" id="GL535812">
    <property type="protein sequence ID" value="EFQ89355.1"/>
    <property type="molecule type" value="Genomic_DNA"/>
</dbReference>
<dbReference type="KEGG" id="pte:PTT_14417"/>
<dbReference type="AlphaFoldDB" id="E3RY44"/>
<dbReference type="Proteomes" id="UP000001067">
    <property type="component" value="Unassembled WGS sequence"/>
</dbReference>
<evidence type="ECO:0000313" key="2">
    <source>
        <dbReference type="Proteomes" id="UP000001067"/>
    </source>
</evidence>
<proteinExistence type="predicted"/>
<accession>E3RY44</accession>
<organism evidence="2">
    <name type="scientific">Pyrenophora teres f. teres (strain 0-1)</name>
    <name type="common">Barley net blotch fungus</name>
    <name type="synonym">Drechslera teres f. teres</name>
    <dbReference type="NCBI Taxonomy" id="861557"/>
    <lineage>
        <taxon>Eukaryota</taxon>
        <taxon>Fungi</taxon>
        <taxon>Dikarya</taxon>
        <taxon>Ascomycota</taxon>
        <taxon>Pezizomycotina</taxon>
        <taxon>Dothideomycetes</taxon>
        <taxon>Pleosporomycetidae</taxon>
        <taxon>Pleosporales</taxon>
        <taxon>Pleosporineae</taxon>
        <taxon>Pleosporaceae</taxon>
        <taxon>Pyrenophora</taxon>
    </lineage>
</organism>
<protein>
    <submittedName>
        <fullName evidence="1">Uncharacterized protein</fullName>
    </submittedName>
</protein>
<dbReference type="HOGENOM" id="CLU_2868715_0_0_1"/>
<keyword evidence="2" id="KW-1185">Reference proteome</keyword>
<reference evidence="1 2" key="1">
    <citation type="journal article" date="2010" name="Genome Biol.">
        <title>A first genome assembly of the barley fungal pathogen Pyrenophora teres f. teres.</title>
        <authorList>
            <person name="Ellwood S.R."/>
            <person name="Liu Z."/>
            <person name="Syme R.A."/>
            <person name="Lai Z."/>
            <person name="Hane J.K."/>
            <person name="Keiper F."/>
            <person name="Moffat C.S."/>
            <person name="Oliver R.P."/>
            <person name="Friesen T.L."/>
        </authorList>
    </citation>
    <scope>NUCLEOTIDE SEQUENCE [LARGE SCALE GENOMIC DNA]</scope>
    <source>
        <strain evidence="1 2">0-1</strain>
    </source>
</reference>
<sequence>MAVSSLTDTVSTVSDMVRSSFYGAPLAATAWEGSAWAWRVTSATGGSPMDSGLVARSHSTTFGS</sequence>
<name>E3RY44_PYRTT</name>